<feature type="binding site" evidence="11">
    <location>
        <begin position="35"/>
        <end position="42"/>
    </location>
    <ligand>
        <name>ATP</name>
        <dbReference type="ChEBI" id="CHEBI:30616"/>
    </ligand>
</feature>
<evidence type="ECO:0000256" key="4">
    <source>
        <dbReference type="ARBA" id="ARBA00022806"/>
    </source>
</evidence>
<comment type="caution">
    <text evidence="14">The sequence shown here is derived from an EMBL/GenBank/DDBJ whole genome shotgun (WGS) entry which is preliminary data.</text>
</comment>
<dbReference type="EC" id="5.6.2.4" evidence="9"/>
<keyword evidence="15" id="KW-1185">Reference proteome</keyword>
<keyword evidence="5 11" id="KW-0067">ATP-binding</keyword>
<gene>
    <name evidence="14" type="ORF">M9R32_01385</name>
</gene>
<evidence type="ECO:0000256" key="3">
    <source>
        <dbReference type="ARBA" id="ARBA00022801"/>
    </source>
</evidence>
<evidence type="ECO:0000256" key="1">
    <source>
        <dbReference type="ARBA" id="ARBA00009922"/>
    </source>
</evidence>
<evidence type="ECO:0000256" key="5">
    <source>
        <dbReference type="ARBA" id="ARBA00022840"/>
    </source>
</evidence>
<dbReference type="PANTHER" id="PTHR11070:SF2">
    <property type="entry name" value="ATP-DEPENDENT DNA HELICASE SRS2"/>
    <property type="match status" value="1"/>
</dbReference>
<keyword evidence="3 11" id="KW-0378">Hydrolase</keyword>
<evidence type="ECO:0000313" key="15">
    <source>
        <dbReference type="Proteomes" id="UP001152173"/>
    </source>
</evidence>
<evidence type="ECO:0000256" key="11">
    <source>
        <dbReference type="PROSITE-ProRule" id="PRU00560"/>
    </source>
</evidence>
<dbReference type="GO" id="GO:0043138">
    <property type="term" value="F:3'-5' DNA helicase activity"/>
    <property type="evidence" value="ECO:0007669"/>
    <property type="project" value="UniProtKB-EC"/>
</dbReference>
<comment type="catalytic activity">
    <reaction evidence="8">
        <text>Couples ATP hydrolysis with the unwinding of duplex DNA by translocating in the 3'-5' direction.</text>
        <dbReference type="EC" id="5.6.2.4"/>
    </reaction>
</comment>
<evidence type="ECO:0000256" key="8">
    <source>
        <dbReference type="ARBA" id="ARBA00034617"/>
    </source>
</evidence>
<dbReference type="GO" id="GO:0003677">
    <property type="term" value="F:DNA binding"/>
    <property type="evidence" value="ECO:0007669"/>
    <property type="project" value="UniProtKB-KW"/>
</dbReference>
<dbReference type="RefSeq" id="WP_269924944.1">
    <property type="nucleotide sequence ID" value="NZ_JAMKBJ010000001.1"/>
</dbReference>
<dbReference type="EMBL" id="JAMKBJ010000001">
    <property type="protein sequence ID" value="MCZ8535839.1"/>
    <property type="molecule type" value="Genomic_DNA"/>
</dbReference>
<dbReference type="CDD" id="cd17932">
    <property type="entry name" value="DEXQc_UvrD"/>
    <property type="match status" value="1"/>
</dbReference>
<dbReference type="GO" id="GO:0005524">
    <property type="term" value="F:ATP binding"/>
    <property type="evidence" value="ECO:0007669"/>
    <property type="project" value="UniProtKB-UniRule"/>
</dbReference>
<dbReference type="Gene3D" id="1.10.10.160">
    <property type="match status" value="1"/>
</dbReference>
<dbReference type="InterPro" id="IPR027417">
    <property type="entry name" value="P-loop_NTPase"/>
</dbReference>
<organism evidence="14 15">
    <name type="scientific">Paenisporosarcina quisquiliarum</name>
    <dbReference type="NCBI Taxonomy" id="365346"/>
    <lineage>
        <taxon>Bacteria</taxon>
        <taxon>Bacillati</taxon>
        <taxon>Bacillota</taxon>
        <taxon>Bacilli</taxon>
        <taxon>Bacillales</taxon>
        <taxon>Caryophanaceae</taxon>
        <taxon>Paenisporosarcina</taxon>
    </lineage>
</organism>
<dbReference type="InterPro" id="IPR014017">
    <property type="entry name" value="DNA_helicase_UvrD-like_C"/>
</dbReference>
<sequence length="721" mass="83416">MSSFFEKQAKLHNVHLNKVQQKAVCQTDGPLLLLACPGSGKTTTLIMRIGYLIEEKGFEAKRIKAITFSRASANDMKTRFEQFFPSLNQPAFSTIHSLAFSITSRYLKSRGIAFTLIEGTPNTNAPMKSQILKDLYKQLLKEDCSDDQLQEMVQFISFIKNKMIPQTKWKDEELPNPEAVKITIQYEAIKTQNPAHIWLDFDDLLVLAYEALTYDENIMASFSNLYDYVLTDESQDTSRIQHAIVEKLVTSHQNLCVVADDDQTIYSWRAADPAYLLKFKDTYPKAKILKMEQNYRSSSSIVSVANQFIKRNKSRYKKEMFTENGPSLDIALKQLHDDQAQMRYVIYGLLDLKETGSAAILFRNNASAILYISELERRGIPFYMKDVDQRFFSHWVVEDILNFMRLSFNLERKDIFLKIARKFNLYLSNDQIRKFERVEDTGNVFQLLSRHVPLKDYQVQSLQNYANVYEKMKNSRPKSVIRLIKEQLGYEQVLNNRAEKFGFRIEVLMDMIRTLEQIAEPFTTMEAFAKRLKELDELTQKAKKTKDPNAVTLSTFHSAKGLEFDHVYMIDCHNGTIPSDEDLRDNDKLEEARRLFYVGMTRARKHLELLTYAEKDGKEKVESRFISEVRGILLKNAKQLETLKEQSEPENPNTIRKVSEMKVGIEIVHKKFGVGHIVQIKLDRLVLQFGETSKELVTQTILDNGLIAKNLPLVQQGLIVK</sequence>
<dbReference type="Gene3D" id="3.40.50.300">
    <property type="entry name" value="P-loop containing nucleotide triphosphate hydrolases"/>
    <property type="match status" value="2"/>
</dbReference>
<keyword evidence="7" id="KW-0413">Isomerase</keyword>
<name>A0A9X3LGB6_9BACL</name>
<dbReference type="Pfam" id="PF00580">
    <property type="entry name" value="UvrD-helicase"/>
    <property type="match status" value="1"/>
</dbReference>
<evidence type="ECO:0000256" key="2">
    <source>
        <dbReference type="ARBA" id="ARBA00022741"/>
    </source>
</evidence>
<dbReference type="InterPro" id="IPR014016">
    <property type="entry name" value="UvrD-like_ATP-bd"/>
</dbReference>
<evidence type="ECO:0000259" key="13">
    <source>
        <dbReference type="PROSITE" id="PS51217"/>
    </source>
</evidence>
<dbReference type="PANTHER" id="PTHR11070">
    <property type="entry name" value="UVRD / RECB / PCRA DNA HELICASE FAMILY MEMBER"/>
    <property type="match status" value="1"/>
</dbReference>
<evidence type="ECO:0000256" key="6">
    <source>
        <dbReference type="ARBA" id="ARBA00023125"/>
    </source>
</evidence>
<evidence type="ECO:0000259" key="12">
    <source>
        <dbReference type="PROSITE" id="PS51198"/>
    </source>
</evidence>
<comment type="similarity">
    <text evidence="1">Belongs to the helicase family. UvrD subfamily.</text>
</comment>
<comment type="catalytic activity">
    <reaction evidence="10">
        <text>ATP + H2O = ADP + phosphate + H(+)</text>
        <dbReference type="Rhea" id="RHEA:13065"/>
        <dbReference type="ChEBI" id="CHEBI:15377"/>
        <dbReference type="ChEBI" id="CHEBI:15378"/>
        <dbReference type="ChEBI" id="CHEBI:30616"/>
        <dbReference type="ChEBI" id="CHEBI:43474"/>
        <dbReference type="ChEBI" id="CHEBI:456216"/>
        <dbReference type="EC" id="5.6.2.4"/>
    </reaction>
</comment>
<dbReference type="Pfam" id="PF13361">
    <property type="entry name" value="UvrD_C"/>
    <property type="match status" value="1"/>
</dbReference>
<dbReference type="SUPFAM" id="SSF52540">
    <property type="entry name" value="P-loop containing nucleoside triphosphate hydrolases"/>
    <property type="match status" value="1"/>
</dbReference>
<protein>
    <recommendedName>
        <fullName evidence="9">DNA 3'-5' helicase</fullName>
        <ecNumber evidence="9">5.6.2.4</ecNumber>
    </recommendedName>
</protein>
<evidence type="ECO:0000313" key="14">
    <source>
        <dbReference type="EMBL" id="MCZ8535839.1"/>
    </source>
</evidence>
<feature type="domain" description="UvrD-like helicase C-terminal" evidence="13">
    <location>
        <begin position="299"/>
        <end position="561"/>
    </location>
</feature>
<accession>A0A9X3LGB6</accession>
<proteinExistence type="inferred from homology"/>
<evidence type="ECO:0000256" key="10">
    <source>
        <dbReference type="ARBA" id="ARBA00048988"/>
    </source>
</evidence>
<feature type="domain" description="UvrD-like helicase ATP-binding" evidence="12">
    <location>
        <begin position="14"/>
        <end position="298"/>
    </location>
</feature>
<dbReference type="GO" id="GO:0000725">
    <property type="term" value="P:recombinational repair"/>
    <property type="evidence" value="ECO:0007669"/>
    <property type="project" value="TreeGrafter"/>
</dbReference>
<dbReference type="Gene3D" id="1.10.486.10">
    <property type="entry name" value="PCRA, domain 4"/>
    <property type="match status" value="1"/>
</dbReference>
<dbReference type="PROSITE" id="PS51198">
    <property type="entry name" value="UVRD_HELICASE_ATP_BIND"/>
    <property type="match status" value="1"/>
</dbReference>
<keyword evidence="4 11" id="KW-0347">Helicase</keyword>
<dbReference type="InterPro" id="IPR013986">
    <property type="entry name" value="DExx_box_DNA_helicase_dom_sf"/>
</dbReference>
<evidence type="ECO:0000256" key="7">
    <source>
        <dbReference type="ARBA" id="ARBA00023235"/>
    </source>
</evidence>
<dbReference type="AlphaFoldDB" id="A0A9X3LGB6"/>
<reference evidence="14" key="1">
    <citation type="submission" date="2022-05" db="EMBL/GenBank/DDBJ databases">
        <authorList>
            <person name="Colautti A."/>
            <person name="Iacumin L."/>
        </authorList>
    </citation>
    <scope>NUCLEOTIDE SEQUENCE</scope>
    <source>
        <strain evidence="14">SK 55</strain>
    </source>
</reference>
<keyword evidence="2 11" id="KW-0547">Nucleotide-binding</keyword>
<dbReference type="Proteomes" id="UP001152173">
    <property type="component" value="Unassembled WGS sequence"/>
</dbReference>
<evidence type="ECO:0000256" key="9">
    <source>
        <dbReference type="ARBA" id="ARBA00034808"/>
    </source>
</evidence>
<dbReference type="PROSITE" id="PS51217">
    <property type="entry name" value="UVRD_HELICASE_CTER"/>
    <property type="match status" value="1"/>
</dbReference>
<dbReference type="GO" id="GO:0016787">
    <property type="term" value="F:hydrolase activity"/>
    <property type="evidence" value="ECO:0007669"/>
    <property type="project" value="UniProtKB-UniRule"/>
</dbReference>
<dbReference type="InterPro" id="IPR000212">
    <property type="entry name" value="DNA_helicase_UvrD/REP"/>
</dbReference>
<keyword evidence="6" id="KW-0238">DNA-binding</keyword>